<comment type="similarity">
    <text evidence="9">Belongs to the 'GDXG' lipolytic enzyme family.</text>
</comment>
<evidence type="ECO:0000256" key="28">
    <source>
        <dbReference type="ARBA" id="ARBA00047458"/>
    </source>
</evidence>
<dbReference type="GO" id="GO:0005901">
    <property type="term" value="C:caveola"/>
    <property type="evidence" value="ECO:0007669"/>
    <property type="project" value="UniProtKB-SubCell"/>
</dbReference>
<evidence type="ECO:0000256" key="33">
    <source>
        <dbReference type="ARBA" id="ARBA00048657"/>
    </source>
</evidence>
<evidence type="ECO:0000256" key="17">
    <source>
        <dbReference type="ARBA" id="ARBA00022801"/>
    </source>
</evidence>
<dbReference type="KEGG" id="bgt:106058325"/>
<evidence type="ECO:0000256" key="8">
    <source>
        <dbReference type="ARBA" id="ARBA00005189"/>
    </source>
</evidence>
<dbReference type="Gene3D" id="3.40.50.1820">
    <property type="entry name" value="alpha/beta hydrolase"/>
    <property type="match status" value="2"/>
</dbReference>
<dbReference type="Proteomes" id="UP000076420">
    <property type="component" value="Unassembled WGS sequence"/>
</dbReference>
<dbReference type="Pfam" id="PF07859">
    <property type="entry name" value="Abhydrolase_3"/>
    <property type="match status" value="2"/>
</dbReference>
<dbReference type="SUPFAM" id="SSF53474">
    <property type="entry name" value="alpha/beta-Hydrolases"/>
    <property type="match status" value="2"/>
</dbReference>
<evidence type="ECO:0000256" key="3">
    <source>
        <dbReference type="ARBA" id="ARBA00004236"/>
    </source>
</evidence>
<dbReference type="GO" id="GO:0005829">
    <property type="term" value="C:cytosol"/>
    <property type="evidence" value="ECO:0007669"/>
    <property type="project" value="UniProtKB-SubCell"/>
</dbReference>
<evidence type="ECO:0000256" key="15">
    <source>
        <dbReference type="ARBA" id="ARBA00022548"/>
    </source>
</evidence>
<comment type="catalytic activity">
    <reaction evidence="33">
        <text>1,2-di-(9Z-octadecenoyl)-glycerol + (9Z)-octadecenoate + H(+) = 1,2,3-tri-(9Z-octadecenoyl)-glycerol + H2O</text>
        <dbReference type="Rhea" id="RHEA:38379"/>
        <dbReference type="ChEBI" id="CHEBI:15377"/>
        <dbReference type="ChEBI" id="CHEBI:15378"/>
        <dbReference type="ChEBI" id="CHEBI:30823"/>
        <dbReference type="ChEBI" id="CHEBI:52323"/>
        <dbReference type="ChEBI" id="CHEBI:53753"/>
    </reaction>
    <physiologicalReaction direction="right-to-left" evidence="33">
        <dbReference type="Rhea" id="RHEA:38381"/>
    </physiologicalReaction>
</comment>
<dbReference type="RefSeq" id="XP_013071170.2">
    <property type="nucleotide sequence ID" value="XM_013215716.2"/>
</dbReference>
<comment type="catalytic activity">
    <reaction evidence="38">
        <text>1,3-di-(9Z-octadecenoyl)-glycerol + H2O = 1-(9Z-octadecenoyl)-glycerol + (9Z)-octadecenoate + H(+)</text>
        <dbReference type="Rhea" id="RHEA:39939"/>
        <dbReference type="ChEBI" id="CHEBI:15377"/>
        <dbReference type="ChEBI" id="CHEBI:15378"/>
        <dbReference type="ChEBI" id="CHEBI:30823"/>
        <dbReference type="ChEBI" id="CHEBI:75342"/>
        <dbReference type="ChEBI" id="CHEBI:75735"/>
    </reaction>
    <physiologicalReaction direction="left-to-right" evidence="38">
        <dbReference type="Rhea" id="RHEA:39940"/>
    </physiologicalReaction>
</comment>
<proteinExistence type="inferred from homology"/>
<dbReference type="EnsemblMetazoa" id="BGLB039598-RA">
    <property type="protein sequence ID" value="BGLB039598-PA"/>
    <property type="gene ID" value="BGLB039598"/>
</dbReference>
<protein>
    <recommendedName>
        <fullName evidence="12">Hormone-sensitive lipase</fullName>
        <ecNumber evidence="11">3.1.1.23</ecNumber>
        <ecNumber evidence="10">3.1.1.79</ecNumber>
    </recommendedName>
    <alternativeName>
        <fullName evidence="25">Monoacylglycerol lipase LIPE</fullName>
    </alternativeName>
    <alternativeName>
        <fullName evidence="24">Retinyl ester hydrolase</fullName>
    </alternativeName>
</protein>
<comment type="catalytic activity">
    <reaction evidence="30">
        <text>cholesteryl (9Z-octadecenoate) + H2O = cholesterol + (9Z)-octadecenoate + H(+)</text>
        <dbReference type="Rhea" id="RHEA:33875"/>
        <dbReference type="ChEBI" id="CHEBI:15377"/>
        <dbReference type="ChEBI" id="CHEBI:15378"/>
        <dbReference type="ChEBI" id="CHEBI:16113"/>
        <dbReference type="ChEBI" id="CHEBI:30823"/>
        <dbReference type="ChEBI" id="CHEBI:46898"/>
    </reaction>
    <physiologicalReaction direction="left-to-right" evidence="30">
        <dbReference type="Rhea" id="RHEA:33876"/>
    </physiologicalReaction>
</comment>
<dbReference type="GO" id="GO:0004771">
    <property type="term" value="F:sterol ester esterase activity"/>
    <property type="evidence" value="ECO:0007669"/>
    <property type="project" value="TreeGrafter"/>
</dbReference>
<evidence type="ECO:0000256" key="12">
    <source>
        <dbReference type="ARBA" id="ARBA00015845"/>
    </source>
</evidence>
<evidence type="ECO:0000256" key="19">
    <source>
        <dbReference type="ARBA" id="ARBA00023098"/>
    </source>
</evidence>
<evidence type="ECO:0000313" key="45">
    <source>
        <dbReference type="Proteomes" id="UP000076420"/>
    </source>
</evidence>
<dbReference type="Pfam" id="PF06350">
    <property type="entry name" value="HSL_N"/>
    <property type="match status" value="1"/>
</dbReference>
<evidence type="ECO:0000256" key="40">
    <source>
        <dbReference type="ARBA" id="ARBA00049519"/>
    </source>
</evidence>
<evidence type="ECO:0000256" key="11">
    <source>
        <dbReference type="ARBA" id="ARBA00013254"/>
    </source>
</evidence>
<evidence type="ECO:0000256" key="16">
    <source>
        <dbReference type="ARBA" id="ARBA00022677"/>
    </source>
</evidence>
<dbReference type="STRING" id="6526.A0A2C9M7Y4"/>
<evidence type="ECO:0000256" key="22">
    <source>
        <dbReference type="ARBA" id="ARBA00023221"/>
    </source>
</evidence>
<keyword evidence="15" id="KW-0153">Cholesterol metabolism</keyword>
<evidence type="ECO:0000256" key="13">
    <source>
        <dbReference type="ARBA" id="ARBA00022475"/>
    </source>
</evidence>
<comment type="catalytic activity">
    <reaction evidence="40">
        <text>1,2-di-(9Z-octadecenoyl)-sn-glycerol + H2O = (9Z-octadecenoyl)-glycerol + (9Z)-octadecenoate + H(+)</text>
        <dbReference type="Rhea" id="RHEA:39935"/>
        <dbReference type="ChEBI" id="CHEBI:15377"/>
        <dbReference type="ChEBI" id="CHEBI:15378"/>
        <dbReference type="ChEBI" id="CHEBI:30823"/>
        <dbReference type="ChEBI" id="CHEBI:52333"/>
        <dbReference type="ChEBI" id="CHEBI:75937"/>
    </reaction>
    <physiologicalReaction direction="left-to-right" evidence="40">
        <dbReference type="Rhea" id="RHEA:39936"/>
    </physiologicalReaction>
</comment>
<dbReference type="UniPathway" id="UPA00256"/>
<comment type="subcellular location">
    <subcellularLocation>
        <location evidence="3">Cell membrane</location>
    </subcellularLocation>
    <subcellularLocation>
        <location evidence="6">Cytoplasm</location>
        <location evidence="6">Cytosol</location>
    </subcellularLocation>
    <subcellularLocation>
        <location evidence="5">Lipid droplet</location>
    </subcellularLocation>
    <subcellularLocation>
        <location evidence="4">Membrane</location>
        <location evidence="4">Caveola</location>
    </subcellularLocation>
</comment>
<dbReference type="VEuPathDB" id="VectorBase:BGLAX_030388"/>
<feature type="compositionally biased region" description="Low complexity" evidence="41">
    <location>
        <begin position="1215"/>
        <end position="1230"/>
    </location>
</feature>
<keyword evidence="13" id="KW-1003">Cell membrane</keyword>
<evidence type="ECO:0000256" key="32">
    <source>
        <dbReference type="ARBA" id="ARBA00048386"/>
    </source>
</evidence>
<dbReference type="InterPro" id="IPR002168">
    <property type="entry name" value="Lipase_GDXG_HIS_AS"/>
</dbReference>
<dbReference type="GO" id="GO:0019433">
    <property type="term" value="P:triglyceride catabolic process"/>
    <property type="evidence" value="ECO:0007669"/>
    <property type="project" value="UniProtKB-UniPathway"/>
</dbReference>
<comment type="catalytic activity">
    <reaction evidence="23">
        <text>1-O-hexadecyl-2-acetyl-sn-glycerol + H2O = 1-O-hexadecyl-sn-glycerol + acetate + H(+)</text>
        <dbReference type="Rhea" id="RHEA:38563"/>
        <dbReference type="ChEBI" id="CHEBI:15377"/>
        <dbReference type="ChEBI" id="CHEBI:15378"/>
        <dbReference type="ChEBI" id="CHEBI:30089"/>
        <dbReference type="ChEBI" id="CHEBI:34115"/>
        <dbReference type="ChEBI" id="CHEBI:75936"/>
    </reaction>
    <physiologicalReaction direction="left-to-right" evidence="23">
        <dbReference type="Rhea" id="RHEA:38564"/>
    </physiologicalReaction>
</comment>
<evidence type="ECO:0000256" key="35">
    <source>
        <dbReference type="ARBA" id="ARBA00049053"/>
    </source>
</evidence>
<dbReference type="PANTHER" id="PTHR23025:SF3">
    <property type="entry name" value="HORMONE-SENSITIVE LIPASE"/>
    <property type="match status" value="1"/>
</dbReference>
<comment type="catalytic activity">
    <reaction evidence="31">
        <text>a diacylglycerol + H2O = a monoacylglycerol + a fatty acid + H(+)</text>
        <dbReference type="Rhea" id="RHEA:32731"/>
        <dbReference type="ChEBI" id="CHEBI:15377"/>
        <dbReference type="ChEBI" id="CHEBI:15378"/>
        <dbReference type="ChEBI" id="CHEBI:17408"/>
        <dbReference type="ChEBI" id="CHEBI:18035"/>
        <dbReference type="ChEBI" id="CHEBI:28868"/>
        <dbReference type="EC" id="3.1.1.79"/>
    </reaction>
</comment>
<comment type="catalytic activity">
    <reaction evidence="32">
        <text>1,2,3-tri-(9Z-octadecenoyl)-glycerol + H2O = di-(9Z)-octadecenoylglycerol + (9Z)-octadecenoate + H(+)</text>
        <dbReference type="Rhea" id="RHEA:38575"/>
        <dbReference type="ChEBI" id="CHEBI:15377"/>
        <dbReference type="ChEBI" id="CHEBI:15378"/>
        <dbReference type="ChEBI" id="CHEBI:30823"/>
        <dbReference type="ChEBI" id="CHEBI:53753"/>
        <dbReference type="ChEBI" id="CHEBI:75945"/>
    </reaction>
    <physiologicalReaction direction="left-to-right" evidence="32">
        <dbReference type="Rhea" id="RHEA:38576"/>
    </physiologicalReaction>
</comment>
<evidence type="ECO:0000256" key="4">
    <source>
        <dbReference type="ARBA" id="ARBA00004345"/>
    </source>
</evidence>
<dbReference type="PROSITE" id="PS01173">
    <property type="entry name" value="LIPASE_GDXG_HIS"/>
    <property type="match status" value="1"/>
</dbReference>
<keyword evidence="18" id="KW-0442">Lipid degradation</keyword>
<evidence type="ECO:0000259" key="42">
    <source>
        <dbReference type="Pfam" id="PF06350"/>
    </source>
</evidence>
<feature type="compositionally biased region" description="Basic and acidic residues" evidence="41">
    <location>
        <begin position="1142"/>
        <end position="1159"/>
    </location>
</feature>
<evidence type="ECO:0000256" key="41">
    <source>
        <dbReference type="SAM" id="MobiDB-lite"/>
    </source>
</evidence>
<evidence type="ECO:0000256" key="5">
    <source>
        <dbReference type="ARBA" id="ARBA00004502"/>
    </source>
</evidence>
<comment type="catalytic activity">
    <reaction evidence="2">
        <text>Hydrolyzes glycerol monoesters of long-chain fatty acids.</text>
        <dbReference type="EC" id="3.1.1.23"/>
    </reaction>
</comment>
<dbReference type="PANTHER" id="PTHR23025">
    <property type="entry name" value="TRIACYLGLYCEROL LIPASE"/>
    <property type="match status" value="1"/>
</dbReference>
<evidence type="ECO:0000256" key="26">
    <source>
        <dbReference type="ARBA" id="ARBA00046695"/>
    </source>
</evidence>
<keyword evidence="21" id="KW-1207">Sterol metabolism</keyword>
<feature type="region of interest" description="Disordered" evidence="41">
    <location>
        <begin position="698"/>
        <end position="731"/>
    </location>
</feature>
<dbReference type="GO" id="GO:0008203">
    <property type="term" value="P:cholesterol metabolic process"/>
    <property type="evidence" value="ECO:0007669"/>
    <property type="project" value="UniProtKB-KW"/>
</dbReference>
<dbReference type="VEuPathDB" id="VectorBase:BGLB039598"/>
<evidence type="ECO:0000259" key="43">
    <source>
        <dbReference type="Pfam" id="PF07859"/>
    </source>
</evidence>
<dbReference type="InterPro" id="IPR029058">
    <property type="entry name" value="AB_hydrolase_fold"/>
</dbReference>
<comment type="catalytic activity">
    <reaction evidence="27">
        <text>1-(9Z-octadecenoyl)-glycerol + H2O = glycerol + (9Z)-octadecenoate + H(+)</text>
        <dbReference type="Rhea" id="RHEA:38487"/>
        <dbReference type="ChEBI" id="CHEBI:15377"/>
        <dbReference type="ChEBI" id="CHEBI:15378"/>
        <dbReference type="ChEBI" id="CHEBI:17754"/>
        <dbReference type="ChEBI" id="CHEBI:30823"/>
        <dbReference type="ChEBI" id="CHEBI:75342"/>
    </reaction>
    <physiologicalReaction direction="left-to-right" evidence="27">
        <dbReference type="Rhea" id="RHEA:38488"/>
    </physiologicalReaction>
</comment>
<comment type="pathway">
    <text evidence="7">Glycerolipid metabolism; triacylglycerol degradation.</text>
</comment>
<comment type="catalytic activity">
    <reaction evidence="1">
        <text>a triacylglycerol + H2O = a diacylglycerol + a fatty acid + H(+)</text>
        <dbReference type="Rhea" id="RHEA:12044"/>
        <dbReference type="ChEBI" id="CHEBI:15377"/>
        <dbReference type="ChEBI" id="CHEBI:15378"/>
        <dbReference type="ChEBI" id="CHEBI:17855"/>
        <dbReference type="ChEBI" id="CHEBI:18035"/>
        <dbReference type="ChEBI" id="CHEBI:28868"/>
        <dbReference type="EC" id="3.1.1.79"/>
    </reaction>
</comment>
<keyword evidence="19" id="KW-0443">Lipid metabolism</keyword>
<evidence type="ECO:0000256" key="18">
    <source>
        <dbReference type="ARBA" id="ARBA00022963"/>
    </source>
</evidence>
<evidence type="ECO:0000256" key="27">
    <source>
        <dbReference type="ARBA" id="ARBA00047438"/>
    </source>
</evidence>
<comment type="catalytic activity">
    <reaction evidence="34">
        <text>1,2-di-(9Z-octadecenoyl)-glycerol + H2O = (9Z-octadecenoyl)-glycerol + (9Z)-octadecenoate + H(+)</text>
        <dbReference type="Rhea" id="RHEA:38455"/>
        <dbReference type="ChEBI" id="CHEBI:15377"/>
        <dbReference type="ChEBI" id="CHEBI:15378"/>
        <dbReference type="ChEBI" id="CHEBI:30823"/>
        <dbReference type="ChEBI" id="CHEBI:52323"/>
        <dbReference type="ChEBI" id="CHEBI:75937"/>
    </reaction>
    <physiologicalReaction direction="left-to-right" evidence="34">
        <dbReference type="Rhea" id="RHEA:38456"/>
    </physiologicalReaction>
</comment>
<evidence type="ECO:0000256" key="24">
    <source>
        <dbReference type="ARBA" id="ARBA00030031"/>
    </source>
</evidence>
<comment type="catalytic activity">
    <reaction evidence="35">
        <text>all-trans-retinyl hexadecanoate + H2O = all-trans-retinol + hexadecanoate + H(+)</text>
        <dbReference type="Rhea" id="RHEA:13933"/>
        <dbReference type="ChEBI" id="CHEBI:7896"/>
        <dbReference type="ChEBI" id="CHEBI:15377"/>
        <dbReference type="ChEBI" id="CHEBI:15378"/>
        <dbReference type="ChEBI" id="CHEBI:17336"/>
        <dbReference type="ChEBI" id="CHEBI:17616"/>
    </reaction>
    <physiologicalReaction direction="left-to-right" evidence="35">
        <dbReference type="Rhea" id="RHEA:13934"/>
    </physiologicalReaction>
</comment>
<feature type="region of interest" description="Disordered" evidence="41">
    <location>
        <begin position="1141"/>
        <end position="1230"/>
    </location>
</feature>
<evidence type="ECO:0000256" key="7">
    <source>
        <dbReference type="ARBA" id="ARBA00004879"/>
    </source>
</evidence>
<keyword evidence="20" id="KW-0472">Membrane</keyword>
<name>A0A2C9M7Y4_BIOGL</name>
<evidence type="ECO:0000256" key="6">
    <source>
        <dbReference type="ARBA" id="ARBA00004514"/>
    </source>
</evidence>
<keyword evidence="22" id="KW-0753">Steroid metabolism</keyword>
<feature type="domain" description="Hormone-sensitive lipase N-terminal" evidence="42">
    <location>
        <begin position="16"/>
        <end position="324"/>
    </location>
</feature>
<evidence type="ECO:0000256" key="10">
    <source>
        <dbReference type="ARBA" id="ARBA00013088"/>
    </source>
</evidence>
<evidence type="ECO:0000256" key="37">
    <source>
        <dbReference type="ARBA" id="ARBA00049208"/>
    </source>
</evidence>
<reference evidence="44" key="1">
    <citation type="submission" date="2020-05" db="UniProtKB">
        <authorList>
            <consortium name="EnsemblMetazoa"/>
        </authorList>
    </citation>
    <scope>IDENTIFICATION</scope>
    <source>
        <strain evidence="44">BB02</strain>
    </source>
</reference>
<evidence type="ECO:0000256" key="23">
    <source>
        <dbReference type="ARBA" id="ARBA00023406"/>
    </source>
</evidence>
<evidence type="ECO:0000256" key="14">
    <source>
        <dbReference type="ARBA" id="ARBA00022490"/>
    </source>
</evidence>
<evidence type="ECO:0000256" key="21">
    <source>
        <dbReference type="ARBA" id="ARBA00023166"/>
    </source>
</evidence>
<comment type="catalytic activity">
    <reaction evidence="28">
        <text>1,2-di-(9Z-octadecenoyl)-glycerol + H2O = 2-(9Z-octadecenoyl)-glycerol + (9Z)-octadecenoate + H(+)</text>
        <dbReference type="Rhea" id="RHEA:38659"/>
        <dbReference type="ChEBI" id="CHEBI:15377"/>
        <dbReference type="ChEBI" id="CHEBI:15378"/>
        <dbReference type="ChEBI" id="CHEBI:30823"/>
        <dbReference type="ChEBI" id="CHEBI:52323"/>
        <dbReference type="ChEBI" id="CHEBI:73990"/>
    </reaction>
    <physiologicalReaction direction="left-to-right" evidence="28">
        <dbReference type="Rhea" id="RHEA:38660"/>
    </physiologicalReaction>
</comment>
<dbReference type="EC" id="3.1.1.23" evidence="11"/>
<evidence type="ECO:0000256" key="2">
    <source>
        <dbReference type="ARBA" id="ARBA00001613"/>
    </source>
</evidence>
<dbReference type="GO" id="GO:0004806">
    <property type="term" value="F:triacylglycerol lipase activity"/>
    <property type="evidence" value="ECO:0007669"/>
    <property type="project" value="TreeGrafter"/>
</dbReference>
<organism evidence="44 45">
    <name type="scientific">Biomphalaria glabrata</name>
    <name type="common">Bloodfluke planorb</name>
    <name type="synonym">Freshwater snail</name>
    <dbReference type="NCBI Taxonomy" id="6526"/>
    <lineage>
        <taxon>Eukaryota</taxon>
        <taxon>Metazoa</taxon>
        <taxon>Spiralia</taxon>
        <taxon>Lophotrochozoa</taxon>
        <taxon>Mollusca</taxon>
        <taxon>Gastropoda</taxon>
        <taxon>Heterobranchia</taxon>
        <taxon>Euthyneura</taxon>
        <taxon>Panpulmonata</taxon>
        <taxon>Hygrophila</taxon>
        <taxon>Lymnaeoidea</taxon>
        <taxon>Planorbidae</taxon>
        <taxon>Biomphalaria</taxon>
    </lineage>
</organism>
<accession>A0A2C9M7Y4</accession>
<comment type="pathway">
    <text evidence="8">Lipid metabolism.</text>
</comment>
<gene>
    <name evidence="44" type="primary">106058325</name>
</gene>
<dbReference type="InterPro" id="IPR013094">
    <property type="entry name" value="AB_hydrolase_3"/>
</dbReference>
<evidence type="ECO:0000256" key="39">
    <source>
        <dbReference type="ARBA" id="ARBA00049461"/>
    </source>
</evidence>
<evidence type="ECO:0000256" key="9">
    <source>
        <dbReference type="ARBA" id="ARBA00010515"/>
    </source>
</evidence>
<dbReference type="OrthoDB" id="408631at2759"/>
<evidence type="ECO:0000256" key="30">
    <source>
        <dbReference type="ARBA" id="ARBA00047653"/>
    </source>
</evidence>
<comment type="catalytic activity">
    <reaction evidence="36">
        <text>2,3-di-(9Z)-octadecenoyl-sn-glycerol + H2O = 2-(9Z-octadecenoyl)-glycerol + (9Z)-octadecenoate + H(+)</text>
        <dbReference type="Rhea" id="RHEA:38383"/>
        <dbReference type="ChEBI" id="CHEBI:15377"/>
        <dbReference type="ChEBI" id="CHEBI:15378"/>
        <dbReference type="ChEBI" id="CHEBI:30823"/>
        <dbReference type="ChEBI" id="CHEBI:73990"/>
        <dbReference type="ChEBI" id="CHEBI:75824"/>
    </reaction>
    <physiologicalReaction direction="left-to-right" evidence="36">
        <dbReference type="Rhea" id="RHEA:38384"/>
    </physiologicalReaction>
</comment>
<dbReference type="GO" id="GO:0005811">
    <property type="term" value="C:lipid droplet"/>
    <property type="evidence" value="ECO:0007669"/>
    <property type="project" value="UniProtKB-SubCell"/>
</dbReference>
<evidence type="ECO:0000256" key="1">
    <source>
        <dbReference type="ARBA" id="ARBA00000803"/>
    </source>
</evidence>
<feature type="region of interest" description="Disordered" evidence="41">
    <location>
        <begin position="909"/>
        <end position="931"/>
    </location>
</feature>
<feature type="domain" description="Alpha/beta hydrolase fold-3" evidence="43">
    <location>
        <begin position="1295"/>
        <end position="1357"/>
    </location>
</feature>
<comment type="catalytic activity">
    <reaction evidence="39">
        <text>2-(9Z-octadecenoyl)-glycerol + H2O = glycerol + (9Z)-octadecenoate + H(+)</text>
        <dbReference type="Rhea" id="RHEA:38491"/>
        <dbReference type="ChEBI" id="CHEBI:15377"/>
        <dbReference type="ChEBI" id="CHEBI:15378"/>
        <dbReference type="ChEBI" id="CHEBI:17754"/>
        <dbReference type="ChEBI" id="CHEBI:30823"/>
        <dbReference type="ChEBI" id="CHEBI:73990"/>
    </reaction>
    <physiologicalReaction direction="left-to-right" evidence="39">
        <dbReference type="Rhea" id="RHEA:38492"/>
    </physiologicalReaction>
</comment>
<keyword evidence="14" id="KW-0963">Cytoplasm</keyword>
<keyword evidence="16" id="KW-0551">Lipid droplet</keyword>
<feature type="compositionally biased region" description="Polar residues" evidence="41">
    <location>
        <begin position="919"/>
        <end position="931"/>
    </location>
</feature>
<evidence type="ECO:0000256" key="31">
    <source>
        <dbReference type="ARBA" id="ARBA00047674"/>
    </source>
</evidence>
<keyword evidence="17" id="KW-0378">Hydrolase</keyword>
<evidence type="ECO:0000256" key="25">
    <source>
        <dbReference type="ARBA" id="ARBA00031112"/>
    </source>
</evidence>
<comment type="subunit">
    <text evidence="26">Monomer and homodimer. Interacts with CAVIN1 in the adipocyte cytoplasm. Interacts with PLIN5.</text>
</comment>
<evidence type="ECO:0000256" key="34">
    <source>
        <dbReference type="ARBA" id="ARBA00048674"/>
    </source>
</evidence>
<comment type="catalytic activity">
    <reaction evidence="37">
        <text>a monoacylglycerol + H2O = glycerol + a fatty acid + H(+)</text>
        <dbReference type="Rhea" id="RHEA:15245"/>
        <dbReference type="ChEBI" id="CHEBI:15377"/>
        <dbReference type="ChEBI" id="CHEBI:15378"/>
        <dbReference type="ChEBI" id="CHEBI:17408"/>
        <dbReference type="ChEBI" id="CHEBI:17754"/>
        <dbReference type="ChEBI" id="CHEBI:28868"/>
        <dbReference type="EC" id="3.1.1.79"/>
    </reaction>
</comment>
<feature type="compositionally biased region" description="Polar residues" evidence="41">
    <location>
        <begin position="1196"/>
        <end position="1214"/>
    </location>
</feature>
<evidence type="ECO:0000256" key="38">
    <source>
        <dbReference type="ARBA" id="ARBA00049372"/>
    </source>
</evidence>
<evidence type="ECO:0000313" key="44">
    <source>
        <dbReference type="EnsemblMetazoa" id="BGLB039598-PA"/>
    </source>
</evidence>
<evidence type="ECO:0000256" key="20">
    <source>
        <dbReference type="ARBA" id="ARBA00023136"/>
    </source>
</evidence>
<feature type="domain" description="Alpha/beta hydrolase fold-3" evidence="43">
    <location>
        <begin position="347"/>
        <end position="503"/>
    </location>
</feature>
<evidence type="ECO:0000256" key="36">
    <source>
        <dbReference type="ARBA" id="ARBA00049143"/>
    </source>
</evidence>
<feature type="compositionally biased region" description="Basic and acidic residues" evidence="41">
    <location>
        <begin position="719"/>
        <end position="729"/>
    </location>
</feature>
<dbReference type="GO" id="GO:0047372">
    <property type="term" value="F:monoacylglycerol lipase activity"/>
    <property type="evidence" value="ECO:0007669"/>
    <property type="project" value="UniProtKB-EC"/>
</dbReference>
<comment type="catalytic activity">
    <reaction evidence="29">
        <text>2-(5Z,8Z,11Z,14Z-eicosatetraenoyl)-glycerol + H2O = glycerol + (5Z,8Z,11Z,14Z)-eicosatetraenoate + H(+)</text>
        <dbReference type="Rhea" id="RHEA:26132"/>
        <dbReference type="ChEBI" id="CHEBI:15377"/>
        <dbReference type="ChEBI" id="CHEBI:15378"/>
        <dbReference type="ChEBI" id="CHEBI:17754"/>
        <dbReference type="ChEBI" id="CHEBI:32395"/>
        <dbReference type="ChEBI" id="CHEBI:52392"/>
    </reaction>
    <physiologicalReaction direction="left-to-right" evidence="29">
        <dbReference type="Rhea" id="RHEA:26133"/>
    </physiologicalReaction>
</comment>
<evidence type="ECO:0000256" key="29">
    <source>
        <dbReference type="ARBA" id="ARBA00047476"/>
    </source>
</evidence>
<feature type="compositionally biased region" description="Low complexity" evidence="41">
    <location>
        <begin position="698"/>
        <end position="718"/>
    </location>
</feature>
<dbReference type="InterPro" id="IPR010468">
    <property type="entry name" value="HSL_N"/>
</dbReference>
<dbReference type="EC" id="3.1.1.79" evidence="10"/>
<sequence length="1386" mass="152332">MDSPEKPERVFSTLSRELKSIALNNINYFQNGKHSHHAKFHLTFSLLYEYLDIGIEPSYFELCKHLTLCSYDFSESVKGNGYRSLLKVVTKCCLHLLQLCKYITSVRDSILFRKKLYAKELESYVSALGQLRGVLYYSLKLINYCQEGELFADEDRLNNTVADQLVLDVETLCQEPFYGRCLGFQFCDSMYKPVQVLAIAMASYSEGYLETSQMMQVASSVFNSGKYFLDPELRAQQVVKVTRTADIKFCKAFWGFSESPVMRQLPMFVCPSVDVNEVITLGPDSFKLPLADGSDTVDITPPCAHTGPGHVYVRLISAQLRDGQHAFRKSLKVMSPPAAKPKAAGLVIHIHGGGFVAQSSKSHEVYLREWAWTVDVPILSVDYSLAPEYPFPRALEECFYAYAWAVSNCHQLGSSGEKILIVGDSAGGNLAIATAMRAASFGIRSPDSVVCVYPCTVVRYTPSPARLLSLLDPILPVGLVSRCLAAYAGVNEEHPLSTPKMDDVHSQKSLTRIQFGTYETHDNDWLIVDENRSRDGFHDPVTPCTSEADTLSEFSEIQKSTPGQPMKMGFQKSESMFNMRSVDDSLPRQVSDVRRQSDTEIFSQLVNDGSCVFPAGSKVGSTVPPHTALNQGCSQKDTVNSFNLDGLQQRAKLMMESAHSLFSSLASFMPTSQNVLSNFPKFQAKKSRKHIIATHSSPVSLLSEPSSSNEISSFNNTSPREENDLEKNGLQRSKSSIAVTFSSQLPMASSCSDLNILTDKNNDEVGINNSSLPAEEMLTSAASSSSLVDTSVSYATALSTPFSPLERRIGELDEECGCQPQEVVNDDTHKIETEVLATADGLNVEEDVQGGEEDQTTSSIVSITGPHVIFTTLPQTDVTNKPHLDFNIEHSDLAVSSTVITSEPYSVPTTDLHSDSNIEHQSTVPTEPQPTLITKPHASLLTEPCAIPMTEPVSSFTTESHPVLITELHPVSTTNQHSEPKEGCEIQQTKDIEAPCSTVAEVSDQSKEDKAFICAGGLSSGEVTPDMIADLPEENKQLLRDALEGLDSSPVECSILNEPNGENVIPEPSFPLEKIQSQGEAVPYNGMEQIDNICEQLNCCRVEPPVCCIESQINFTSNRVVNSEGVYPSHNILMDTEVDTENLDHPQDMTSDREVSREVEDSDSAQVNPVPKASQGQQQVKPPNTLKLKRSFKPNILSSESPMDPLSTASESSLPQPASSLEVSSSEPSPKILRCGSAPVLNSKSHSGSYLASPAYLSETQLPHFIKTEMSPSDFDKRTFACHSPLHKLRQAPVVKNPYMSPLLAPDDLLKGLTRVCIVGCHLDPLLDDSVSFARRLRKLDVPVELHLIDDLPHGFLNFALFSYEAKKASDYCGKKIAELLQSTCV</sequence>